<keyword evidence="1" id="KW-0732">Signal</keyword>
<accession>A0A9P5SRC5</accession>
<keyword evidence="3" id="KW-1185">Reference proteome</keyword>
<reference evidence="2" key="1">
    <citation type="journal article" date="2020" name="Fungal Divers.">
        <title>Resolving the Mortierellaceae phylogeny through synthesis of multi-gene phylogenetics and phylogenomics.</title>
        <authorList>
            <person name="Vandepol N."/>
            <person name="Liber J."/>
            <person name="Desiro A."/>
            <person name="Na H."/>
            <person name="Kennedy M."/>
            <person name="Barry K."/>
            <person name="Grigoriev I.V."/>
            <person name="Miller A.N."/>
            <person name="O'Donnell K."/>
            <person name="Stajich J.E."/>
            <person name="Bonito G."/>
        </authorList>
    </citation>
    <scope>NUCLEOTIDE SEQUENCE</scope>
    <source>
        <strain evidence="2">NVP1</strain>
    </source>
</reference>
<evidence type="ECO:0000313" key="2">
    <source>
        <dbReference type="EMBL" id="KAF9334222.1"/>
    </source>
</evidence>
<dbReference type="Proteomes" id="UP000696485">
    <property type="component" value="Unassembled WGS sequence"/>
</dbReference>
<name>A0A9P5SRC5_9FUNG</name>
<evidence type="ECO:0000256" key="1">
    <source>
        <dbReference type="SAM" id="SignalP"/>
    </source>
</evidence>
<feature type="chain" id="PRO_5040176718" evidence="1">
    <location>
        <begin position="19"/>
        <end position="68"/>
    </location>
</feature>
<evidence type="ECO:0000313" key="3">
    <source>
        <dbReference type="Proteomes" id="UP000696485"/>
    </source>
</evidence>
<proteinExistence type="predicted"/>
<organism evidence="2 3">
    <name type="scientific">Podila minutissima</name>
    <dbReference type="NCBI Taxonomy" id="64525"/>
    <lineage>
        <taxon>Eukaryota</taxon>
        <taxon>Fungi</taxon>
        <taxon>Fungi incertae sedis</taxon>
        <taxon>Mucoromycota</taxon>
        <taxon>Mortierellomycotina</taxon>
        <taxon>Mortierellomycetes</taxon>
        <taxon>Mortierellales</taxon>
        <taxon>Mortierellaceae</taxon>
        <taxon>Podila</taxon>
    </lineage>
</organism>
<comment type="caution">
    <text evidence="2">The sequence shown here is derived from an EMBL/GenBank/DDBJ whole genome shotgun (WGS) entry which is preliminary data.</text>
</comment>
<sequence length="68" mass="7145">MLLYKTALALAAASLAAAVYIPRIPKAPGGCAAGLHGSNDPGTKKYKAVLGTQFQKLRYRVSVSLRKA</sequence>
<dbReference type="AlphaFoldDB" id="A0A9P5SRC5"/>
<gene>
    <name evidence="2" type="ORF">BG006_002548</name>
</gene>
<feature type="signal peptide" evidence="1">
    <location>
        <begin position="1"/>
        <end position="18"/>
    </location>
</feature>
<protein>
    <submittedName>
        <fullName evidence="2">Uncharacterized protein</fullName>
    </submittedName>
</protein>
<dbReference type="EMBL" id="JAAAUY010000160">
    <property type="protein sequence ID" value="KAF9334222.1"/>
    <property type="molecule type" value="Genomic_DNA"/>
</dbReference>